<evidence type="ECO:0000313" key="1">
    <source>
        <dbReference type="EMBL" id="AWV48652.1"/>
    </source>
</evidence>
<protein>
    <submittedName>
        <fullName evidence="1">Uncharacterized protein</fullName>
    </submittedName>
</protein>
<dbReference type="AlphaFoldDB" id="A0AAD0P7H8"/>
<dbReference type="RefSeq" id="WP_049769885.1">
    <property type="nucleotide sequence ID" value="NZ_CP029543.1"/>
</dbReference>
<dbReference type="EMBL" id="CP029543">
    <property type="protein sequence ID" value="AWV48652.1"/>
    <property type="molecule type" value="Genomic_DNA"/>
</dbReference>
<evidence type="ECO:0000313" key="2">
    <source>
        <dbReference type="Proteomes" id="UP000249682"/>
    </source>
</evidence>
<reference evidence="1 2" key="1">
    <citation type="submission" date="2018-05" db="EMBL/GenBank/DDBJ databases">
        <title>Evolution of small genomes with special reference to Mycobacterium leprae.</title>
        <authorList>
            <person name="Mohanty P.S."/>
            <person name="Bansal A.K."/>
            <person name="Gupta U.D."/>
            <person name="Naaz F."/>
            <person name="Dwivedi V.D."/>
            <person name="Singh H."/>
            <person name="Gupta G."/>
            <person name="Sharma S."/>
            <person name="Arora M."/>
        </authorList>
    </citation>
    <scope>NUCLEOTIDE SEQUENCE [LARGE SCALE GENOMIC DNA]</scope>
    <source>
        <strain evidence="1 2">MRHRU-235-G</strain>
    </source>
</reference>
<dbReference type="Proteomes" id="UP000249682">
    <property type="component" value="Chromosome"/>
</dbReference>
<gene>
    <name evidence="1" type="ORF">DIJ64_13045</name>
</gene>
<accession>A0AAD0P7H8</accession>
<sequence>MPRTIGLQLFVNPFVLYPSYRGIAQLALAEHVVQIRWPEVSARILADKPGHDHPILYVAQAQYWISH</sequence>
<name>A0AAD0P7H8_MYCLR</name>
<organism evidence="1 2">
    <name type="scientific">Mycobacterium leprae</name>
    <dbReference type="NCBI Taxonomy" id="1769"/>
    <lineage>
        <taxon>Bacteria</taxon>
        <taxon>Bacillati</taxon>
        <taxon>Actinomycetota</taxon>
        <taxon>Actinomycetes</taxon>
        <taxon>Mycobacteriales</taxon>
        <taxon>Mycobacteriaceae</taxon>
        <taxon>Mycobacterium</taxon>
    </lineage>
</organism>
<proteinExistence type="predicted"/>